<organism evidence="1">
    <name type="scientific">Nitrososphaera viennensis</name>
    <dbReference type="NCBI Taxonomy" id="1034015"/>
    <lineage>
        <taxon>Archaea</taxon>
        <taxon>Nitrososphaerota</taxon>
        <taxon>Nitrososphaeria</taxon>
        <taxon>Nitrososphaerales</taxon>
        <taxon>Nitrososphaeraceae</taxon>
        <taxon>Nitrososphaera</taxon>
    </lineage>
</organism>
<reference evidence="1" key="1">
    <citation type="submission" date="2022-08" db="EMBL/GenBank/DDBJ databases">
        <title>Dynamic responses of ammonia-oxidizing microbial communities induced by reactive oxygen species (ROS) in fluctuating redox aquifers.</title>
        <authorList>
            <person name="Wang P."/>
            <person name="Wang H."/>
        </authorList>
    </citation>
    <scope>NUCLEOTIDE SEQUENCE</scope>
    <source>
        <strain evidence="1">PLX03</strain>
    </source>
</reference>
<name>A0A977IGJ9_9ARCH</name>
<protein>
    <submittedName>
        <fullName evidence="1">Transposase</fullName>
    </submittedName>
</protein>
<dbReference type="Proteomes" id="UP001059771">
    <property type="component" value="Chromosome"/>
</dbReference>
<dbReference type="EMBL" id="CP103305">
    <property type="protein sequence ID" value="UVS70644.1"/>
    <property type="molecule type" value="Genomic_DNA"/>
</dbReference>
<evidence type="ECO:0000313" key="1">
    <source>
        <dbReference type="EMBL" id="UVS70644.1"/>
    </source>
</evidence>
<dbReference type="RefSeq" id="WP_258914183.1">
    <property type="nucleotide sequence ID" value="NZ_CP103305.1"/>
</dbReference>
<sequence>MAKAWRQVRRCRDDFVHKTSKMLADEGYTIVAFEKLNIANIMVKNHFLAQAIMDVTWGKLLQYTYCLQGREAWRTGYYCQPKGYIAEKLKVWGGCGRKA</sequence>
<dbReference type="GeneID" id="74947406"/>
<proteinExistence type="predicted"/>
<gene>
    <name evidence="1" type="ORF">NWT39_10670</name>
</gene>
<dbReference type="AlphaFoldDB" id="A0A977IGJ9"/>
<accession>A0A977IGJ9</accession>